<proteinExistence type="predicted"/>
<feature type="transmembrane region" description="Helical" evidence="6">
    <location>
        <begin position="276"/>
        <end position="298"/>
    </location>
</feature>
<feature type="transmembrane region" description="Helical" evidence="6">
    <location>
        <begin position="318"/>
        <end position="335"/>
    </location>
</feature>
<sequence>MLNDSKKFQEDLKVEVEQAVDSPTWYDEEKRLVRKLDRRILPITSLLYLLAYLDRSNLGNARVLVGLHDNEHALPADVLGGDPTGHLFDWVNSAFFFSFMLFSIPATIASKLVPPRIWLACAAMGWGTCSTLMSAGFDFGGLITARVFLGIFEAAFAPAIPLYLSFFYTKEEMGLRMAYWFGFAAVAGAFGGIIAFAIEYAVIPFSNWRLLFIVEGLPAVCLGVFTFFFLPDRPESTHFLSEREREIALRRMNRGTGGDIGAVVNKSHVTMAFQDWRVYCGGVIYFALMCSLASTSAFLPTILKTFGFSNAQVQLMTVPPYAVAMFVLVVSCWISDRVQTRGIPLAVACFVGGMGYLILLFADENIHARYFATFCITSGTYTSVGIIVAWFAHNLGSETKRATGIPLFVAIGQCGSILGSHLFPTTEAPRYIKGFAVSCAIELFAVICALIMTVSYRLDNARRNKLHGVPKADAPVDVAEYADKASSFRYLV</sequence>
<keyword evidence="2" id="KW-0813">Transport</keyword>
<dbReference type="FunFam" id="1.20.1250.20:FF:000018">
    <property type="entry name" value="MFS transporter permease"/>
    <property type="match status" value="1"/>
</dbReference>
<feature type="transmembrane region" description="Helical" evidence="6">
    <location>
        <begin position="210"/>
        <end position="230"/>
    </location>
</feature>
<evidence type="ECO:0000259" key="7">
    <source>
        <dbReference type="PROSITE" id="PS50850"/>
    </source>
</evidence>
<dbReference type="InterPro" id="IPR036259">
    <property type="entry name" value="MFS_trans_sf"/>
</dbReference>
<dbReference type="SUPFAM" id="SSF103473">
    <property type="entry name" value="MFS general substrate transporter"/>
    <property type="match status" value="1"/>
</dbReference>
<dbReference type="AlphaFoldDB" id="A0A0D0BBB0"/>
<dbReference type="GO" id="GO:0016020">
    <property type="term" value="C:membrane"/>
    <property type="evidence" value="ECO:0007669"/>
    <property type="project" value="UniProtKB-SubCell"/>
</dbReference>
<keyword evidence="5 6" id="KW-0472">Membrane</keyword>
<evidence type="ECO:0000256" key="4">
    <source>
        <dbReference type="ARBA" id="ARBA00022989"/>
    </source>
</evidence>
<protein>
    <submittedName>
        <fullName evidence="8">Unplaced genomic scaffold GYMLUscaffold_110, whole genome shotgun sequence</fullName>
    </submittedName>
</protein>
<feature type="transmembrane region" description="Helical" evidence="6">
    <location>
        <begin position="117"/>
        <end position="137"/>
    </location>
</feature>
<comment type="subcellular location">
    <subcellularLocation>
        <location evidence="1">Membrane</location>
        <topology evidence="1">Multi-pass membrane protein</topology>
    </subcellularLocation>
</comment>
<evidence type="ECO:0000256" key="3">
    <source>
        <dbReference type="ARBA" id="ARBA00022692"/>
    </source>
</evidence>
<feature type="transmembrane region" description="Helical" evidence="6">
    <location>
        <begin position="404"/>
        <end position="423"/>
    </location>
</feature>
<dbReference type="GO" id="GO:0022857">
    <property type="term" value="F:transmembrane transporter activity"/>
    <property type="evidence" value="ECO:0007669"/>
    <property type="project" value="InterPro"/>
</dbReference>
<reference evidence="8 9" key="1">
    <citation type="submission" date="2014-04" db="EMBL/GenBank/DDBJ databases">
        <title>Evolutionary Origins and Diversification of the Mycorrhizal Mutualists.</title>
        <authorList>
            <consortium name="DOE Joint Genome Institute"/>
            <consortium name="Mycorrhizal Genomics Consortium"/>
            <person name="Kohler A."/>
            <person name="Kuo A."/>
            <person name="Nagy L.G."/>
            <person name="Floudas D."/>
            <person name="Copeland A."/>
            <person name="Barry K.W."/>
            <person name="Cichocki N."/>
            <person name="Veneault-Fourrey C."/>
            <person name="LaButti K."/>
            <person name="Lindquist E.A."/>
            <person name="Lipzen A."/>
            <person name="Lundell T."/>
            <person name="Morin E."/>
            <person name="Murat C."/>
            <person name="Riley R."/>
            <person name="Ohm R."/>
            <person name="Sun H."/>
            <person name="Tunlid A."/>
            <person name="Henrissat B."/>
            <person name="Grigoriev I.V."/>
            <person name="Hibbett D.S."/>
            <person name="Martin F."/>
        </authorList>
    </citation>
    <scope>NUCLEOTIDE SEQUENCE [LARGE SCALE GENOMIC DNA]</scope>
    <source>
        <strain evidence="8 9">FD-317 M1</strain>
    </source>
</reference>
<feature type="transmembrane region" description="Helical" evidence="6">
    <location>
        <begin position="435"/>
        <end position="456"/>
    </location>
</feature>
<evidence type="ECO:0000313" key="8">
    <source>
        <dbReference type="EMBL" id="KIK51651.1"/>
    </source>
</evidence>
<dbReference type="Pfam" id="PF07690">
    <property type="entry name" value="MFS_1"/>
    <property type="match status" value="1"/>
</dbReference>
<organism evidence="8 9">
    <name type="scientific">Collybiopsis luxurians FD-317 M1</name>
    <dbReference type="NCBI Taxonomy" id="944289"/>
    <lineage>
        <taxon>Eukaryota</taxon>
        <taxon>Fungi</taxon>
        <taxon>Dikarya</taxon>
        <taxon>Basidiomycota</taxon>
        <taxon>Agaricomycotina</taxon>
        <taxon>Agaricomycetes</taxon>
        <taxon>Agaricomycetidae</taxon>
        <taxon>Agaricales</taxon>
        <taxon>Marasmiineae</taxon>
        <taxon>Omphalotaceae</taxon>
        <taxon>Collybiopsis</taxon>
        <taxon>Collybiopsis luxurians</taxon>
    </lineage>
</organism>
<dbReference type="PANTHER" id="PTHR43791">
    <property type="entry name" value="PERMEASE-RELATED"/>
    <property type="match status" value="1"/>
</dbReference>
<accession>A0A0D0BBB0</accession>
<dbReference type="Proteomes" id="UP000053593">
    <property type="component" value="Unassembled WGS sequence"/>
</dbReference>
<keyword evidence="3 6" id="KW-0812">Transmembrane</keyword>
<feature type="transmembrane region" description="Helical" evidence="6">
    <location>
        <begin position="342"/>
        <end position="362"/>
    </location>
</feature>
<dbReference type="Gene3D" id="1.20.1250.20">
    <property type="entry name" value="MFS general substrate transporter like domains"/>
    <property type="match status" value="2"/>
</dbReference>
<name>A0A0D0BBB0_9AGAR</name>
<keyword evidence="9" id="KW-1185">Reference proteome</keyword>
<dbReference type="EMBL" id="KN834858">
    <property type="protein sequence ID" value="KIK51651.1"/>
    <property type="molecule type" value="Genomic_DNA"/>
</dbReference>
<gene>
    <name evidence="8" type="ORF">GYMLUDRAFT_251865</name>
</gene>
<feature type="transmembrane region" description="Helical" evidence="6">
    <location>
        <begin position="90"/>
        <end position="110"/>
    </location>
</feature>
<evidence type="ECO:0000313" key="9">
    <source>
        <dbReference type="Proteomes" id="UP000053593"/>
    </source>
</evidence>
<dbReference type="InterPro" id="IPR011701">
    <property type="entry name" value="MFS"/>
</dbReference>
<evidence type="ECO:0000256" key="5">
    <source>
        <dbReference type="ARBA" id="ARBA00023136"/>
    </source>
</evidence>
<dbReference type="PROSITE" id="PS50850">
    <property type="entry name" value="MFS"/>
    <property type="match status" value="1"/>
</dbReference>
<feature type="domain" description="Major facilitator superfamily (MFS) profile" evidence="7">
    <location>
        <begin position="40"/>
        <end position="463"/>
    </location>
</feature>
<feature type="transmembrane region" description="Helical" evidence="6">
    <location>
        <begin position="178"/>
        <end position="198"/>
    </location>
</feature>
<evidence type="ECO:0000256" key="6">
    <source>
        <dbReference type="SAM" id="Phobius"/>
    </source>
</evidence>
<keyword evidence="4 6" id="KW-1133">Transmembrane helix</keyword>
<evidence type="ECO:0000256" key="1">
    <source>
        <dbReference type="ARBA" id="ARBA00004141"/>
    </source>
</evidence>
<feature type="transmembrane region" description="Helical" evidence="6">
    <location>
        <begin position="368"/>
        <end position="392"/>
    </location>
</feature>
<dbReference type="FunFam" id="1.20.1250.20:FF:000013">
    <property type="entry name" value="MFS general substrate transporter"/>
    <property type="match status" value="1"/>
</dbReference>
<dbReference type="PANTHER" id="PTHR43791:SF36">
    <property type="entry name" value="TRANSPORTER, PUTATIVE (AFU_ORTHOLOGUE AFUA_6G08340)-RELATED"/>
    <property type="match status" value="1"/>
</dbReference>
<dbReference type="HOGENOM" id="CLU_001265_0_1_1"/>
<dbReference type="OrthoDB" id="2985014at2759"/>
<dbReference type="InterPro" id="IPR020846">
    <property type="entry name" value="MFS_dom"/>
</dbReference>
<feature type="transmembrane region" description="Helical" evidence="6">
    <location>
        <begin position="143"/>
        <end position="166"/>
    </location>
</feature>
<evidence type="ECO:0000256" key="2">
    <source>
        <dbReference type="ARBA" id="ARBA00022448"/>
    </source>
</evidence>